<dbReference type="InterPro" id="IPR036259">
    <property type="entry name" value="MFS_trans_sf"/>
</dbReference>
<evidence type="ECO:0000256" key="4">
    <source>
        <dbReference type="ARBA" id="ARBA00023136"/>
    </source>
</evidence>
<sequence length="501" mass="55809">MIESRAESPSSSSRDLEMKGEVQHYESEEQQYTPQEVDYILQRHGTLQLDPMPTNSEKDPLNWPELKKNYHLTLVGTQAMMTTFMAAGLVPAYETMAEEYGHPVHDISYLTSVQILIFGLFPSFWMPIMSKFGRRPVLTLGVLVATACNIGGGFCKTYGQQMATRVILSFFMCPALPVGTAVVAEVCFSHQRGSRNGLWAVLLTLGTPLGPFIMGFVQQHAGTHWVYWVFAIVNFIQFLGWLAADETLYLRGEDEGKGIRHWFGMITKTNYKFTLESFIAPLRLGSNYRVLVAAISHAIVFCYANIVLVVEMPEVFGKKFKLDAQQTGLQFIAIILGSLIGEIMSGTISDWWMNRRIKQRGGVKLIEDRLWMAYSGYILVIIGLIVWGTMLVQATDGEWTVKPLVGAAFAAAGNQVVTTPLITFAVDDNHKKAVEAGLFINIVRQIWAFIGPFYFPPMFNSLGFDKAAAVMVCIVAAVGAFPVIAVHIIGVKRLKKNDVHQ</sequence>
<comment type="subcellular location">
    <subcellularLocation>
        <location evidence="1">Membrane</location>
        <topology evidence="1">Multi-pass membrane protein</topology>
    </subcellularLocation>
</comment>
<feature type="region of interest" description="Disordered" evidence="5">
    <location>
        <begin position="1"/>
        <end position="34"/>
    </location>
</feature>
<gene>
    <name evidence="8" type="ORF">TRICI_006603</name>
</gene>
<dbReference type="PANTHER" id="PTHR23502:SF2">
    <property type="entry name" value="TRANSPORTER, PUTATIVE (AFU_ORTHOLOGUE AFUA_2G08910)-RELATED"/>
    <property type="match status" value="1"/>
</dbReference>
<feature type="transmembrane region" description="Helical" evidence="6">
    <location>
        <begin position="404"/>
        <end position="426"/>
    </location>
</feature>
<organism evidence="8 9">
    <name type="scientific">Trichomonascus ciferrii</name>
    <dbReference type="NCBI Taxonomy" id="44093"/>
    <lineage>
        <taxon>Eukaryota</taxon>
        <taxon>Fungi</taxon>
        <taxon>Dikarya</taxon>
        <taxon>Ascomycota</taxon>
        <taxon>Saccharomycotina</taxon>
        <taxon>Dipodascomycetes</taxon>
        <taxon>Dipodascales</taxon>
        <taxon>Trichomonascaceae</taxon>
        <taxon>Trichomonascus</taxon>
        <taxon>Trichomonascus ciferrii complex</taxon>
    </lineage>
</organism>
<feature type="compositionally biased region" description="Basic and acidic residues" evidence="5">
    <location>
        <begin position="14"/>
        <end position="27"/>
    </location>
</feature>
<evidence type="ECO:0000256" key="6">
    <source>
        <dbReference type="SAM" id="Phobius"/>
    </source>
</evidence>
<feature type="transmembrane region" description="Helical" evidence="6">
    <location>
        <begin position="290"/>
        <end position="310"/>
    </location>
</feature>
<evidence type="ECO:0000256" key="1">
    <source>
        <dbReference type="ARBA" id="ARBA00004141"/>
    </source>
</evidence>
<proteinExistence type="predicted"/>
<feature type="transmembrane region" description="Helical" evidence="6">
    <location>
        <begin position="438"/>
        <end position="455"/>
    </location>
</feature>
<feature type="transmembrane region" description="Helical" evidence="6">
    <location>
        <begin position="198"/>
        <end position="219"/>
    </location>
</feature>
<dbReference type="GO" id="GO:0005886">
    <property type="term" value="C:plasma membrane"/>
    <property type="evidence" value="ECO:0007669"/>
    <property type="project" value="TreeGrafter"/>
</dbReference>
<feature type="transmembrane region" description="Helical" evidence="6">
    <location>
        <begin position="166"/>
        <end position="186"/>
    </location>
</feature>
<keyword evidence="2 6" id="KW-0812">Transmembrane</keyword>
<dbReference type="Proteomes" id="UP000761534">
    <property type="component" value="Unassembled WGS sequence"/>
</dbReference>
<dbReference type="GO" id="GO:0022857">
    <property type="term" value="F:transmembrane transporter activity"/>
    <property type="evidence" value="ECO:0007669"/>
    <property type="project" value="InterPro"/>
</dbReference>
<feature type="transmembrane region" description="Helical" evidence="6">
    <location>
        <begin position="72"/>
        <end position="92"/>
    </location>
</feature>
<dbReference type="VEuPathDB" id="FungiDB:TRICI_006603"/>
<dbReference type="Pfam" id="PF07690">
    <property type="entry name" value="MFS_1"/>
    <property type="match status" value="1"/>
</dbReference>
<dbReference type="SUPFAM" id="SSF103473">
    <property type="entry name" value="MFS general substrate transporter"/>
    <property type="match status" value="1"/>
</dbReference>
<dbReference type="PANTHER" id="PTHR23502">
    <property type="entry name" value="MAJOR FACILITATOR SUPERFAMILY"/>
    <property type="match status" value="1"/>
</dbReference>
<dbReference type="Gene3D" id="1.20.1250.20">
    <property type="entry name" value="MFS general substrate transporter like domains"/>
    <property type="match status" value="1"/>
</dbReference>
<dbReference type="PROSITE" id="PS50850">
    <property type="entry name" value="MFS"/>
    <property type="match status" value="1"/>
</dbReference>
<keyword evidence="4 6" id="KW-0472">Membrane</keyword>
<protein>
    <recommendedName>
        <fullName evidence="7">Major facilitator superfamily (MFS) profile domain-containing protein</fullName>
    </recommendedName>
</protein>
<dbReference type="InterPro" id="IPR011701">
    <property type="entry name" value="MFS"/>
</dbReference>
<keyword evidence="3 6" id="KW-1133">Transmembrane helix</keyword>
<evidence type="ECO:0000313" key="8">
    <source>
        <dbReference type="EMBL" id="KAA8898285.1"/>
    </source>
</evidence>
<evidence type="ECO:0000256" key="2">
    <source>
        <dbReference type="ARBA" id="ARBA00022692"/>
    </source>
</evidence>
<feature type="transmembrane region" description="Helical" evidence="6">
    <location>
        <begin position="225"/>
        <end position="244"/>
    </location>
</feature>
<feature type="transmembrane region" description="Helical" evidence="6">
    <location>
        <begin position="137"/>
        <end position="154"/>
    </location>
</feature>
<feature type="domain" description="Major facilitator superfamily (MFS) profile" evidence="7">
    <location>
        <begin position="71"/>
        <end position="494"/>
    </location>
</feature>
<dbReference type="EMBL" id="SWFS01000548">
    <property type="protein sequence ID" value="KAA8898285.1"/>
    <property type="molecule type" value="Genomic_DNA"/>
</dbReference>
<dbReference type="OrthoDB" id="5215911at2759"/>
<evidence type="ECO:0000256" key="3">
    <source>
        <dbReference type="ARBA" id="ARBA00022989"/>
    </source>
</evidence>
<comment type="caution">
    <text evidence="8">The sequence shown here is derived from an EMBL/GenBank/DDBJ whole genome shotgun (WGS) entry which is preliminary data.</text>
</comment>
<dbReference type="InterPro" id="IPR020846">
    <property type="entry name" value="MFS_dom"/>
</dbReference>
<feature type="transmembrane region" description="Helical" evidence="6">
    <location>
        <begin position="467"/>
        <end position="491"/>
    </location>
</feature>
<evidence type="ECO:0000313" key="9">
    <source>
        <dbReference type="Proteomes" id="UP000761534"/>
    </source>
</evidence>
<feature type="transmembrane region" description="Helical" evidence="6">
    <location>
        <begin position="107"/>
        <end position="125"/>
    </location>
</feature>
<reference evidence="8" key="1">
    <citation type="journal article" date="2019" name="G3 (Bethesda)">
        <title>Genome Assemblies of Two Rare Opportunistic Yeast Pathogens: Diutina rugosa (syn. Candida rugosa) and Trichomonascus ciferrii (syn. Candida ciferrii).</title>
        <authorList>
            <person name="Mixao V."/>
            <person name="Saus E."/>
            <person name="Hansen A.P."/>
            <person name="Lass-Florl C."/>
            <person name="Gabaldon T."/>
        </authorList>
    </citation>
    <scope>NUCLEOTIDE SEQUENCE</scope>
    <source>
        <strain evidence="8">CBS 4856</strain>
    </source>
</reference>
<feature type="transmembrane region" description="Helical" evidence="6">
    <location>
        <begin position="330"/>
        <end position="349"/>
    </location>
</feature>
<feature type="transmembrane region" description="Helical" evidence="6">
    <location>
        <begin position="370"/>
        <end position="392"/>
    </location>
</feature>
<name>A0A642UG60_9ASCO</name>
<accession>A0A642UG60</accession>
<dbReference type="AlphaFoldDB" id="A0A642UG60"/>
<evidence type="ECO:0000259" key="7">
    <source>
        <dbReference type="PROSITE" id="PS50850"/>
    </source>
</evidence>
<evidence type="ECO:0000256" key="5">
    <source>
        <dbReference type="SAM" id="MobiDB-lite"/>
    </source>
</evidence>
<keyword evidence="9" id="KW-1185">Reference proteome</keyword>